<accession>A0A4V1CAL7</accession>
<gene>
    <name evidence="1" type="ORF">EPZ47_11705</name>
</gene>
<proteinExistence type="predicted"/>
<dbReference type="Proteomes" id="UP000296468">
    <property type="component" value="Chromosome"/>
</dbReference>
<evidence type="ECO:0000313" key="1">
    <source>
        <dbReference type="EMBL" id="QBZ89344.1"/>
    </source>
</evidence>
<dbReference type="AlphaFoldDB" id="A0A4V1CAL7"/>
<reference evidence="1 2" key="1">
    <citation type="journal article" date="2019" name="Front. Microbiol.">
        <title>In silico and Genetic Analyses of Cyclic Lipopeptide Synthetic Gene Clusters in Pseudomonas sp. 11K1.</title>
        <authorList>
            <person name="Zhao H."/>
            <person name="Liu Y.P."/>
            <person name="Zhang L.Q."/>
        </authorList>
    </citation>
    <scope>NUCLEOTIDE SEQUENCE [LARGE SCALE GENOMIC DNA]</scope>
    <source>
        <strain evidence="1 2">11K1</strain>
    </source>
</reference>
<evidence type="ECO:0000313" key="2">
    <source>
        <dbReference type="Proteomes" id="UP000296468"/>
    </source>
</evidence>
<organism evidence="1 2">
    <name type="scientific">Pseudomonas viciae</name>
    <dbReference type="NCBI Taxonomy" id="2505979"/>
    <lineage>
        <taxon>Bacteria</taxon>
        <taxon>Pseudomonadati</taxon>
        <taxon>Pseudomonadota</taxon>
        <taxon>Gammaproteobacteria</taxon>
        <taxon>Pseudomonadales</taxon>
        <taxon>Pseudomonadaceae</taxon>
        <taxon>Pseudomonas</taxon>
    </lineage>
</organism>
<dbReference type="EMBL" id="CP035088">
    <property type="protein sequence ID" value="QBZ89344.1"/>
    <property type="molecule type" value="Genomic_DNA"/>
</dbReference>
<name>A0A4V1CAL7_9PSED</name>
<protein>
    <submittedName>
        <fullName evidence="1">Uncharacterized protein</fullName>
    </submittedName>
</protein>
<sequence length="70" mass="7274">MLPTTGKKALEPVTKVTTATKAAAENRNPPGRWGVALLRPTFASSTFVPLGKTLAVMQVSGGSQSFSTVN</sequence>
<dbReference type="KEGG" id="pvk:EPZ47_11705"/>